<accession>A0A0B7NMU4</accession>
<dbReference type="InterPro" id="IPR050357">
    <property type="entry name" value="Arrestin_domain-protein"/>
</dbReference>
<keyword evidence="4" id="KW-1185">Reference proteome</keyword>
<dbReference type="Gene3D" id="2.60.40.640">
    <property type="match status" value="1"/>
</dbReference>
<dbReference type="PANTHER" id="PTHR11188">
    <property type="entry name" value="ARRESTIN DOMAIN CONTAINING PROTEIN"/>
    <property type="match status" value="1"/>
</dbReference>
<gene>
    <name evidence="3" type="primary">PARPA_10955.1 scaffold 42005</name>
</gene>
<dbReference type="GO" id="GO:0015031">
    <property type="term" value="P:protein transport"/>
    <property type="evidence" value="ECO:0007669"/>
    <property type="project" value="TreeGrafter"/>
</dbReference>
<dbReference type="InterPro" id="IPR014752">
    <property type="entry name" value="Arrestin-like_C"/>
</dbReference>
<reference evidence="3 4" key="1">
    <citation type="submission" date="2014-09" db="EMBL/GenBank/DDBJ databases">
        <authorList>
            <person name="Ellenberger Sabrina"/>
        </authorList>
    </citation>
    <scope>NUCLEOTIDE SEQUENCE [LARGE SCALE GENOMIC DNA]</scope>
    <source>
        <strain evidence="3 4">CBS 412.66</strain>
    </source>
</reference>
<feature type="region of interest" description="Disordered" evidence="1">
    <location>
        <begin position="1"/>
        <end position="32"/>
    </location>
</feature>
<evidence type="ECO:0000313" key="3">
    <source>
        <dbReference type="EMBL" id="CEP16683.1"/>
    </source>
</evidence>
<feature type="domain" description="Arrestin C-terminal-like" evidence="2">
    <location>
        <begin position="225"/>
        <end position="401"/>
    </location>
</feature>
<dbReference type="Pfam" id="PF02752">
    <property type="entry name" value="Arrestin_C"/>
    <property type="match status" value="1"/>
</dbReference>
<dbReference type="SUPFAM" id="SSF81296">
    <property type="entry name" value="E set domains"/>
    <property type="match status" value="1"/>
</dbReference>
<dbReference type="STRING" id="35722.A0A0B7NMU4"/>
<feature type="region of interest" description="Disordered" evidence="1">
    <location>
        <begin position="426"/>
        <end position="452"/>
    </location>
</feature>
<dbReference type="InterPro" id="IPR011022">
    <property type="entry name" value="Arrestin_C-like"/>
</dbReference>
<proteinExistence type="predicted"/>
<feature type="region of interest" description="Disordered" evidence="1">
    <location>
        <begin position="472"/>
        <end position="507"/>
    </location>
</feature>
<dbReference type="SMART" id="SM01017">
    <property type="entry name" value="Arrestin_C"/>
    <property type="match status" value="1"/>
</dbReference>
<dbReference type="GO" id="GO:0005737">
    <property type="term" value="C:cytoplasm"/>
    <property type="evidence" value="ECO:0007669"/>
    <property type="project" value="TreeGrafter"/>
</dbReference>
<name>A0A0B7NMU4_9FUNG</name>
<organism evidence="3 4">
    <name type="scientific">Parasitella parasitica</name>
    <dbReference type="NCBI Taxonomy" id="35722"/>
    <lineage>
        <taxon>Eukaryota</taxon>
        <taxon>Fungi</taxon>
        <taxon>Fungi incertae sedis</taxon>
        <taxon>Mucoromycota</taxon>
        <taxon>Mucoromycotina</taxon>
        <taxon>Mucoromycetes</taxon>
        <taxon>Mucorales</taxon>
        <taxon>Mucorineae</taxon>
        <taxon>Mucoraceae</taxon>
        <taxon>Parasitella</taxon>
    </lineage>
</organism>
<feature type="compositionally biased region" description="Low complexity" evidence="1">
    <location>
        <begin position="7"/>
        <end position="22"/>
    </location>
</feature>
<dbReference type="OrthoDB" id="7785529at2759"/>
<dbReference type="Proteomes" id="UP000054107">
    <property type="component" value="Unassembled WGS sequence"/>
</dbReference>
<evidence type="ECO:0000256" key="1">
    <source>
        <dbReference type="SAM" id="MobiDB-lite"/>
    </source>
</evidence>
<evidence type="ECO:0000259" key="2">
    <source>
        <dbReference type="SMART" id="SM01017"/>
    </source>
</evidence>
<dbReference type="InterPro" id="IPR014756">
    <property type="entry name" value="Ig_E-set"/>
</dbReference>
<dbReference type="AlphaFoldDB" id="A0A0B7NMU4"/>
<sequence length="507" mass="56521">MDLTVFQQQRPHQQTQQQQQQQSFVIDSGDDDKAAKKRIDSAIAMKSNNQLLYISLEYPLDHIYLPGEQITGTINISQFLLSSTSKQSTARIDIHLACSFRVCEPSSNTKKQSVFKVMANPIWISLSDTNKAPFSLTIPSHLPAYNTDDKSINGRIEYKLKAVYEITDLPLSLYPKTSTPILISAQIFTADPDYTTPMQNQKEIMITIPRDVVLKKSMTMLRKGDTGLVSSRLCIPHSCFLPGESIPFTLYVQHIAPIRQAQGIHIRLERITTITTSAEEKRSVTTMRTLTLPLLCGADDHTTAINSSQQLKIPGSTSPTIKTNKLIPFSIEYRIKALVNMDMHHFMDDIPQRKRDRAYNMMSKMIMAAAASTDQQGEGPAFLYNTTVELDLPIQVGTTHAPVITAAPKHHSLPYPLHTAPSSLPSLTSPLITSPDQYDDDHSESSAQHHVRIHRFDSDPLYSRSSLSTTTEYLALPSPNEVDMSQRPPSAPPLADLVDPPPCYLPS</sequence>
<dbReference type="PANTHER" id="PTHR11188:SF17">
    <property type="entry name" value="FI21816P1"/>
    <property type="match status" value="1"/>
</dbReference>
<feature type="compositionally biased region" description="Low complexity" evidence="1">
    <location>
        <begin position="426"/>
        <end position="435"/>
    </location>
</feature>
<evidence type="ECO:0000313" key="4">
    <source>
        <dbReference type="Proteomes" id="UP000054107"/>
    </source>
</evidence>
<protein>
    <recommendedName>
        <fullName evidence="2">Arrestin C-terminal-like domain-containing protein</fullName>
    </recommendedName>
</protein>
<dbReference type="EMBL" id="LN733228">
    <property type="protein sequence ID" value="CEP16683.1"/>
    <property type="molecule type" value="Genomic_DNA"/>
</dbReference>